<name>A0A409X202_PSICY</name>
<keyword evidence="3" id="KW-1185">Reference proteome</keyword>
<feature type="non-terminal residue" evidence="2">
    <location>
        <position position="1"/>
    </location>
</feature>
<protein>
    <submittedName>
        <fullName evidence="2">Uncharacterized protein</fullName>
    </submittedName>
</protein>
<evidence type="ECO:0000313" key="2">
    <source>
        <dbReference type="EMBL" id="PPQ84737.1"/>
    </source>
</evidence>
<dbReference type="STRING" id="93625.A0A409X202"/>
<comment type="caution">
    <text evidence="2">The sequence shown here is derived from an EMBL/GenBank/DDBJ whole genome shotgun (WGS) entry which is preliminary data.</text>
</comment>
<sequence length="129" mass="14592">VTSVCALADQYKTAQEAHAGQLEAAQRQLADLEARNRKQEEELQILRNLGKLLEERMADFKGTQTFMTTADSYSSAEIISMVDTLNAEIFQIAAFTVEMVKNGMLLASSEEQNKNIEQFWGPWNLQNIY</sequence>
<dbReference type="AlphaFoldDB" id="A0A409X202"/>
<accession>A0A409X202</accession>
<evidence type="ECO:0000256" key="1">
    <source>
        <dbReference type="SAM" id="Coils"/>
    </source>
</evidence>
<evidence type="ECO:0000313" key="3">
    <source>
        <dbReference type="Proteomes" id="UP000283269"/>
    </source>
</evidence>
<dbReference type="InParanoid" id="A0A409X202"/>
<organism evidence="2 3">
    <name type="scientific">Psilocybe cyanescens</name>
    <dbReference type="NCBI Taxonomy" id="93625"/>
    <lineage>
        <taxon>Eukaryota</taxon>
        <taxon>Fungi</taxon>
        <taxon>Dikarya</taxon>
        <taxon>Basidiomycota</taxon>
        <taxon>Agaricomycotina</taxon>
        <taxon>Agaricomycetes</taxon>
        <taxon>Agaricomycetidae</taxon>
        <taxon>Agaricales</taxon>
        <taxon>Agaricineae</taxon>
        <taxon>Strophariaceae</taxon>
        <taxon>Psilocybe</taxon>
    </lineage>
</organism>
<feature type="coiled-coil region" evidence="1">
    <location>
        <begin position="15"/>
        <end position="56"/>
    </location>
</feature>
<reference evidence="2 3" key="1">
    <citation type="journal article" date="2018" name="Evol. Lett.">
        <title>Horizontal gene cluster transfer increased hallucinogenic mushroom diversity.</title>
        <authorList>
            <person name="Reynolds H.T."/>
            <person name="Vijayakumar V."/>
            <person name="Gluck-Thaler E."/>
            <person name="Korotkin H.B."/>
            <person name="Matheny P.B."/>
            <person name="Slot J.C."/>
        </authorList>
    </citation>
    <scope>NUCLEOTIDE SEQUENCE [LARGE SCALE GENOMIC DNA]</scope>
    <source>
        <strain evidence="2 3">2631</strain>
    </source>
</reference>
<keyword evidence="1" id="KW-0175">Coiled coil</keyword>
<gene>
    <name evidence="2" type="ORF">CVT25_013767</name>
</gene>
<proteinExistence type="predicted"/>
<dbReference type="EMBL" id="NHYD01002822">
    <property type="protein sequence ID" value="PPQ84737.1"/>
    <property type="molecule type" value="Genomic_DNA"/>
</dbReference>
<dbReference type="Proteomes" id="UP000283269">
    <property type="component" value="Unassembled WGS sequence"/>
</dbReference>
<dbReference type="OrthoDB" id="3147752at2759"/>